<evidence type="ECO:0000313" key="2">
    <source>
        <dbReference type="EMBL" id="CAL1406359.1"/>
    </source>
</evidence>
<dbReference type="Proteomes" id="UP001497516">
    <property type="component" value="Chromosome 8"/>
</dbReference>
<organism evidence="2 3">
    <name type="scientific">Linum trigynum</name>
    <dbReference type="NCBI Taxonomy" id="586398"/>
    <lineage>
        <taxon>Eukaryota</taxon>
        <taxon>Viridiplantae</taxon>
        <taxon>Streptophyta</taxon>
        <taxon>Embryophyta</taxon>
        <taxon>Tracheophyta</taxon>
        <taxon>Spermatophyta</taxon>
        <taxon>Magnoliopsida</taxon>
        <taxon>eudicotyledons</taxon>
        <taxon>Gunneridae</taxon>
        <taxon>Pentapetalae</taxon>
        <taxon>rosids</taxon>
        <taxon>fabids</taxon>
        <taxon>Malpighiales</taxon>
        <taxon>Linaceae</taxon>
        <taxon>Linum</taxon>
    </lineage>
</organism>
<sequence length="91" mass="10024">MVQVDEVREVEKGNPEVEVKVSSSAHSQEIPRIAQDESVASFPAVAEEVRRIQEYEVNIPTEEDFQEVIQGRNKSLCGCSSSQGEIFGGIS</sequence>
<gene>
    <name evidence="2" type="ORF">LTRI10_LOCUS46092</name>
</gene>
<accession>A0AAV2G7X2</accession>
<name>A0AAV2G7X2_9ROSI</name>
<reference evidence="2 3" key="1">
    <citation type="submission" date="2024-04" db="EMBL/GenBank/DDBJ databases">
        <authorList>
            <person name="Fracassetti M."/>
        </authorList>
    </citation>
    <scope>NUCLEOTIDE SEQUENCE [LARGE SCALE GENOMIC DNA]</scope>
</reference>
<protein>
    <submittedName>
        <fullName evidence="2">Uncharacterized protein</fullName>
    </submittedName>
</protein>
<dbReference type="AlphaFoldDB" id="A0AAV2G7X2"/>
<keyword evidence="3" id="KW-1185">Reference proteome</keyword>
<feature type="compositionally biased region" description="Basic and acidic residues" evidence="1">
    <location>
        <begin position="1"/>
        <end position="19"/>
    </location>
</feature>
<feature type="region of interest" description="Disordered" evidence="1">
    <location>
        <begin position="1"/>
        <end position="30"/>
    </location>
</feature>
<proteinExistence type="predicted"/>
<evidence type="ECO:0000256" key="1">
    <source>
        <dbReference type="SAM" id="MobiDB-lite"/>
    </source>
</evidence>
<dbReference type="EMBL" id="OZ034821">
    <property type="protein sequence ID" value="CAL1406359.1"/>
    <property type="molecule type" value="Genomic_DNA"/>
</dbReference>
<evidence type="ECO:0000313" key="3">
    <source>
        <dbReference type="Proteomes" id="UP001497516"/>
    </source>
</evidence>